<dbReference type="InterPro" id="IPR009875">
    <property type="entry name" value="PilZ_domain"/>
</dbReference>
<sequence>MTGHRDFEDLRRFKRFRMTGTARAAFFATAREFLKLGEILDISLGGLAMRYVGFGEQPDGPIEVELFGSSGEVVRLGRFPCRIVYDFELADESWGILKVRRCGIQFRELSKQQLAQIQTFIDSFGIREESTPPDDADFAGSGS</sequence>
<dbReference type="GO" id="GO:0035438">
    <property type="term" value="F:cyclic-di-GMP binding"/>
    <property type="evidence" value="ECO:0007669"/>
    <property type="project" value="InterPro"/>
</dbReference>
<gene>
    <name evidence="2" type="ordered locus">Sfum_2341</name>
</gene>
<dbReference type="Pfam" id="PF07238">
    <property type="entry name" value="PilZ"/>
    <property type="match status" value="1"/>
</dbReference>
<dbReference type="STRING" id="335543.Sfum_2341"/>
<dbReference type="HOGENOM" id="CLU_148729_0_0_7"/>
<dbReference type="RefSeq" id="WP_011699191.1">
    <property type="nucleotide sequence ID" value="NC_008554.1"/>
</dbReference>
<dbReference type="eggNOG" id="COG5581">
    <property type="taxonomic scope" value="Bacteria"/>
</dbReference>
<dbReference type="InParanoid" id="A0LKS0"/>
<organism evidence="2 3">
    <name type="scientific">Syntrophobacter fumaroxidans (strain DSM 10017 / MPOB)</name>
    <dbReference type="NCBI Taxonomy" id="335543"/>
    <lineage>
        <taxon>Bacteria</taxon>
        <taxon>Pseudomonadati</taxon>
        <taxon>Thermodesulfobacteriota</taxon>
        <taxon>Syntrophobacteria</taxon>
        <taxon>Syntrophobacterales</taxon>
        <taxon>Syntrophobacteraceae</taxon>
        <taxon>Syntrophobacter</taxon>
    </lineage>
</organism>
<accession>A0LKS0</accession>
<dbReference type="EMBL" id="CP000478">
    <property type="protein sequence ID" value="ABK18022.1"/>
    <property type="molecule type" value="Genomic_DNA"/>
</dbReference>
<protein>
    <submittedName>
        <fullName evidence="2">Type IV pilus assembly PilZ</fullName>
    </submittedName>
</protein>
<dbReference type="Gene3D" id="2.40.10.220">
    <property type="entry name" value="predicted glycosyltransferase like domains"/>
    <property type="match status" value="1"/>
</dbReference>
<keyword evidence="3" id="KW-1185">Reference proteome</keyword>
<evidence type="ECO:0000313" key="2">
    <source>
        <dbReference type="EMBL" id="ABK18022.1"/>
    </source>
</evidence>
<evidence type="ECO:0000313" key="3">
    <source>
        <dbReference type="Proteomes" id="UP000001784"/>
    </source>
</evidence>
<dbReference type="OrthoDB" id="5418625at2"/>
<proteinExistence type="predicted"/>
<dbReference type="KEGG" id="sfu:Sfum_2341"/>
<dbReference type="SUPFAM" id="SSF141371">
    <property type="entry name" value="PilZ domain-like"/>
    <property type="match status" value="1"/>
</dbReference>
<reference evidence="2 3" key="1">
    <citation type="submission" date="2006-10" db="EMBL/GenBank/DDBJ databases">
        <title>Complete sequence of Syntrophobacter fumaroxidans MPOB.</title>
        <authorList>
            <consortium name="US DOE Joint Genome Institute"/>
            <person name="Copeland A."/>
            <person name="Lucas S."/>
            <person name="Lapidus A."/>
            <person name="Barry K."/>
            <person name="Detter J.C."/>
            <person name="Glavina del Rio T."/>
            <person name="Hammon N."/>
            <person name="Israni S."/>
            <person name="Pitluck S."/>
            <person name="Goltsman E.G."/>
            <person name="Martinez M."/>
            <person name="Schmutz J."/>
            <person name="Larimer F."/>
            <person name="Land M."/>
            <person name="Hauser L."/>
            <person name="Kyrpides N."/>
            <person name="Kim E."/>
            <person name="Boone D.R."/>
            <person name="Brockman F."/>
            <person name="Culley D."/>
            <person name="Ferry J."/>
            <person name="Gunsalus R."/>
            <person name="McInerney M.J."/>
            <person name="Morrison M."/>
            <person name="Plugge C."/>
            <person name="Rohlin L."/>
            <person name="Scholten J."/>
            <person name="Sieber J."/>
            <person name="Stams A.J.M."/>
            <person name="Worm P."/>
            <person name="Henstra A.M."/>
            <person name="Richardson P."/>
        </authorList>
    </citation>
    <scope>NUCLEOTIDE SEQUENCE [LARGE SCALE GENOMIC DNA]</scope>
    <source>
        <strain evidence="3">DSM 10017 / MPOB</strain>
    </source>
</reference>
<evidence type="ECO:0000259" key="1">
    <source>
        <dbReference type="Pfam" id="PF07238"/>
    </source>
</evidence>
<dbReference type="AlphaFoldDB" id="A0LKS0"/>
<name>A0LKS0_SYNFM</name>
<feature type="domain" description="PilZ" evidence="1">
    <location>
        <begin position="10"/>
        <end position="122"/>
    </location>
</feature>
<dbReference type="Proteomes" id="UP000001784">
    <property type="component" value="Chromosome"/>
</dbReference>